<proteinExistence type="predicted"/>
<dbReference type="PANTHER" id="PTHR35006:SF3">
    <property type="entry name" value="GLYOXALASE FAMILY PROTEIN (AFU_ORTHOLOGUE AFUA_3G06020)"/>
    <property type="match status" value="1"/>
</dbReference>
<dbReference type="PANTHER" id="PTHR35006">
    <property type="entry name" value="GLYOXALASE FAMILY PROTEIN (AFU_ORTHOLOGUE AFUA_5G14830)"/>
    <property type="match status" value="1"/>
</dbReference>
<dbReference type="PROSITE" id="PS51819">
    <property type="entry name" value="VOC"/>
    <property type="match status" value="1"/>
</dbReference>
<dbReference type="InterPro" id="IPR004360">
    <property type="entry name" value="Glyas_Fos-R_dOase_dom"/>
</dbReference>
<comment type="caution">
    <text evidence="2">The sequence shown here is derived from an EMBL/GenBank/DDBJ whole genome shotgun (WGS) entry which is preliminary data.</text>
</comment>
<gene>
    <name evidence="2" type="ORF">ETSY1_30470</name>
</gene>
<name>W4LBV5_ENTF1</name>
<dbReference type="Gene3D" id="3.10.180.10">
    <property type="entry name" value="2,3-Dihydroxybiphenyl 1,2-Dioxygenase, domain 1"/>
    <property type="match status" value="1"/>
</dbReference>
<reference evidence="2 3" key="1">
    <citation type="journal article" date="2014" name="Nature">
        <title>An environmental bacterial taxon with a large and distinct metabolic repertoire.</title>
        <authorList>
            <person name="Wilson M.C."/>
            <person name="Mori T."/>
            <person name="Ruckert C."/>
            <person name="Uria A.R."/>
            <person name="Helf M.J."/>
            <person name="Takada K."/>
            <person name="Gernert C."/>
            <person name="Steffens U.A."/>
            <person name="Heycke N."/>
            <person name="Schmitt S."/>
            <person name="Rinke C."/>
            <person name="Helfrich E.J."/>
            <person name="Brachmann A.O."/>
            <person name="Gurgui C."/>
            <person name="Wakimoto T."/>
            <person name="Kracht M."/>
            <person name="Crusemann M."/>
            <person name="Hentschel U."/>
            <person name="Abe I."/>
            <person name="Matsunaga S."/>
            <person name="Kalinowski J."/>
            <person name="Takeyama H."/>
            <person name="Piel J."/>
        </authorList>
    </citation>
    <scope>NUCLEOTIDE SEQUENCE [LARGE SCALE GENOMIC DNA]</scope>
    <source>
        <strain evidence="3">TSY1</strain>
    </source>
</reference>
<evidence type="ECO:0000313" key="2">
    <source>
        <dbReference type="EMBL" id="ETW95472.1"/>
    </source>
</evidence>
<organism evidence="2 3">
    <name type="scientific">Entotheonella factor</name>
    <dbReference type="NCBI Taxonomy" id="1429438"/>
    <lineage>
        <taxon>Bacteria</taxon>
        <taxon>Pseudomonadati</taxon>
        <taxon>Nitrospinota/Tectimicrobiota group</taxon>
        <taxon>Candidatus Tectimicrobiota</taxon>
        <taxon>Candidatus Entotheonellia</taxon>
        <taxon>Candidatus Entotheonellales</taxon>
        <taxon>Candidatus Entotheonellaceae</taxon>
        <taxon>Candidatus Entotheonella</taxon>
    </lineage>
</organism>
<keyword evidence="3" id="KW-1185">Reference proteome</keyword>
<dbReference type="AlphaFoldDB" id="W4LBV5"/>
<evidence type="ECO:0000313" key="3">
    <source>
        <dbReference type="Proteomes" id="UP000019141"/>
    </source>
</evidence>
<accession>W4LBV5</accession>
<dbReference type="InterPro" id="IPR037523">
    <property type="entry name" value="VOC_core"/>
</dbReference>
<dbReference type="HOGENOM" id="CLU_046006_9_0_7"/>
<evidence type="ECO:0000259" key="1">
    <source>
        <dbReference type="PROSITE" id="PS51819"/>
    </source>
</evidence>
<dbReference type="SUPFAM" id="SSF54593">
    <property type="entry name" value="Glyoxalase/Bleomycin resistance protein/Dihydroxybiphenyl dioxygenase"/>
    <property type="match status" value="1"/>
</dbReference>
<dbReference type="EMBL" id="AZHW01000913">
    <property type="protein sequence ID" value="ETW95472.1"/>
    <property type="molecule type" value="Genomic_DNA"/>
</dbReference>
<sequence length="147" mass="16467">MIRGALSHLDLTITNPHQSVPFYDAVLPLLGYRRVPVDDHTTAAACWSITDAHQSAFSIALEPARATAKQQAYNRYSPGLHHLAFHVDSRADVDHLYTQLIALDITIQEPPAEYTYTPGYYAFSCRDPDGIVLEFVYEPQHRGRVTG</sequence>
<protein>
    <recommendedName>
        <fullName evidence="1">VOC domain-containing protein</fullName>
    </recommendedName>
</protein>
<dbReference type="Pfam" id="PF00903">
    <property type="entry name" value="Glyoxalase"/>
    <property type="match status" value="1"/>
</dbReference>
<feature type="domain" description="VOC" evidence="1">
    <location>
        <begin position="5"/>
        <end position="138"/>
    </location>
</feature>
<dbReference type="InterPro" id="IPR029068">
    <property type="entry name" value="Glyas_Bleomycin-R_OHBP_Dase"/>
</dbReference>
<dbReference type="Proteomes" id="UP000019141">
    <property type="component" value="Unassembled WGS sequence"/>
</dbReference>